<evidence type="ECO:0000313" key="2">
    <source>
        <dbReference type="Proteomes" id="UP000178820"/>
    </source>
</evidence>
<dbReference type="STRING" id="1802207.A3D44_02035"/>
<gene>
    <name evidence="1" type="ORF">A3D44_02035</name>
</gene>
<dbReference type="EMBL" id="MHOT01000018">
    <property type="protein sequence ID" value="OGZ68754.1"/>
    <property type="molecule type" value="Genomic_DNA"/>
</dbReference>
<proteinExistence type="predicted"/>
<comment type="caution">
    <text evidence="1">The sequence shown here is derived from an EMBL/GenBank/DDBJ whole genome shotgun (WGS) entry which is preliminary data.</text>
</comment>
<name>A0A1G2I1R3_9BACT</name>
<sequence>MAKEILGLGIRGIIASSMCDDQGKYEEIPGAFKMLARLQRERFSEGIFLVSYAWGETHPKILHWLFDHIFHKVTGIPAGNVYLFRHKVQEVAICRELEITHFISDSTELLVALNDAGIENLYLFHGPDQEQSCSGSILRHVTQVTSWQEIAKNLLG</sequence>
<dbReference type="Proteomes" id="UP000178820">
    <property type="component" value="Unassembled WGS sequence"/>
</dbReference>
<organism evidence="1 2">
    <name type="scientific">Candidatus Staskawiczbacteria bacterium RIFCSPHIGHO2_02_FULL_42_22</name>
    <dbReference type="NCBI Taxonomy" id="1802207"/>
    <lineage>
        <taxon>Bacteria</taxon>
        <taxon>Candidatus Staskawicziibacteriota</taxon>
    </lineage>
</organism>
<evidence type="ECO:0000313" key="1">
    <source>
        <dbReference type="EMBL" id="OGZ68754.1"/>
    </source>
</evidence>
<dbReference type="AlphaFoldDB" id="A0A1G2I1R3"/>
<protein>
    <submittedName>
        <fullName evidence="1">Uncharacterized protein</fullName>
    </submittedName>
</protein>
<accession>A0A1G2I1R3</accession>
<reference evidence="1 2" key="1">
    <citation type="journal article" date="2016" name="Nat. Commun.">
        <title>Thousands of microbial genomes shed light on interconnected biogeochemical processes in an aquifer system.</title>
        <authorList>
            <person name="Anantharaman K."/>
            <person name="Brown C.T."/>
            <person name="Hug L.A."/>
            <person name="Sharon I."/>
            <person name="Castelle C.J."/>
            <person name="Probst A.J."/>
            <person name="Thomas B.C."/>
            <person name="Singh A."/>
            <person name="Wilkins M.J."/>
            <person name="Karaoz U."/>
            <person name="Brodie E.L."/>
            <person name="Williams K.H."/>
            <person name="Hubbard S.S."/>
            <person name="Banfield J.F."/>
        </authorList>
    </citation>
    <scope>NUCLEOTIDE SEQUENCE [LARGE SCALE GENOMIC DNA]</scope>
</reference>